<reference evidence="1 2" key="1">
    <citation type="submission" date="2015-07" db="EMBL/GenBank/DDBJ databases">
        <title>Complete genome sequence of Mycobacterium goodii X7B, a facultative thermophilic biodesulfurizing bacterium.</title>
        <authorList>
            <person name="Yu B."/>
            <person name="Li F."/>
            <person name="Xu P."/>
        </authorList>
    </citation>
    <scope>NUCLEOTIDE SEQUENCE [LARGE SCALE GENOMIC DNA]</scope>
    <source>
        <strain evidence="1 2">X7B</strain>
    </source>
</reference>
<dbReference type="Gene3D" id="2.160.20.80">
    <property type="entry name" value="E3 ubiquitin-protein ligase SopA"/>
    <property type="match status" value="1"/>
</dbReference>
<proteinExistence type="predicted"/>
<dbReference type="EMBL" id="CP012150">
    <property type="protein sequence ID" value="AKS35566.1"/>
    <property type="molecule type" value="Genomic_DNA"/>
</dbReference>
<dbReference type="AlphaFoldDB" id="A0A0K0XDV5"/>
<gene>
    <name evidence="1" type="ORF">AFA91_30745</name>
</gene>
<dbReference type="STRING" id="134601.AFA91_30745"/>
<organism evidence="1 2">
    <name type="scientific">Mycolicibacterium goodii</name>
    <name type="common">Mycobacterium goodii</name>
    <dbReference type="NCBI Taxonomy" id="134601"/>
    <lineage>
        <taxon>Bacteria</taxon>
        <taxon>Bacillati</taxon>
        <taxon>Actinomycetota</taxon>
        <taxon>Actinomycetes</taxon>
        <taxon>Mycobacteriales</taxon>
        <taxon>Mycobacteriaceae</taxon>
        <taxon>Mycolicibacterium</taxon>
    </lineage>
</organism>
<sequence>MADGDQTVWADEEFVGRDFGDEDLSRIRTERVVFTECDFSGVDLSESEHHGSAFRNCIFRRTTIWHSTFANCSLLGSVFTECRIRPVRVVESDFTLAVLGGCDLRGVDLSDCRLREVGLVGADLRKAVLRRADLTGSRVQAARFDEADLRGARVDPTFWTTAKVRGAKIDIEQGLAYAAAHGLDVHGG</sequence>
<dbReference type="PANTHER" id="PTHR14136:SF17">
    <property type="entry name" value="BTB_POZ DOMAIN-CONTAINING PROTEIN KCTD9"/>
    <property type="match status" value="1"/>
</dbReference>
<dbReference type="RefSeq" id="WP_049748022.1">
    <property type="nucleotide sequence ID" value="NZ_CP012150.1"/>
</dbReference>
<dbReference type="PATRIC" id="fig|134601.6.peg.6356"/>
<dbReference type="PANTHER" id="PTHR14136">
    <property type="entry name" value="BTB_POZ DOMAIN-CONTAINING PROTEIN KCTD9"/>
    <property type="match status" value="1"/>
</dbReference>
<dbReference type="Proteomes" id="UP000062255">
    <property type="component" value="Chromosome"/>
</dbReference>
<dbReference type="SUPFAM" id="SSF141571">
    <property type="entry name" value="Pentapeptide repeat-like"/>
    <property type="match status" value="1"/>
</dbReference>
<dbReference type="OrthoDB" id="2579959at2"/>
<dbReference type="InterPro" id="IPR051082">
    <property type="entry name" value="Pentapeptide-BTB/POZ_domain"/>
</dbReference>
<dbReference type="KEGG" id="mgo:AFA91_30745"/>
<evidence type="ECO:0000313" key="2">
    <source>
        <dbReference type="Proteomes" id="UP000062255"/>
    </source>
</evidence>
<protein>
    <submittedName>
        <fullName evidence="1">Pentapeptide repeat family protein</fullName>
    </submittedName>
</protein>
<dbReference type="Pfam" id="PF13599">
    <property type="entry name" value="Pentapeptide_4"/>
    <property type="match status" value="1"/>
</dbReference>
<accession>A0A0K0XDV5</accession>
<name>A0A0K0XDV5_MYCGD</name>
<evidence type="ECO:0000313" key="1">
    <source>
        <dbReference type="EMBL" id="AKS35566.1"/>
    </source>
</evidence>
<dbReference type="InterPro" id="IPR001646">
    <property type="entry name" value="5peptide_repeat"/>
</dbReference>